<dbReference type="EMBL" id="CAJGYM010000014">
    <property type="protein sequence ID" value="CAD6190124.1"/>
    <property type="molecule type" value="Genomic_DNA"/>
</dbReference>
<reference evidence="1" key="1">
    <citation type="submission" date="2020-10" db="EMBL/GenBank/DDBJ databases">
        <authorList>
            <person name="Kikuchi T."/>
        </authorList>
    </citation>
    <scope>NUCLEOTIDE SEQUENCE</scope>
    <source>
        <strain evidence="1">NKZ352</strain>
    </source>
</reference>
<dbReference type="AlphaFoldDB" id="A0A8S1H4F8"/>
<evidence type="ECO:0000313" key="1">
    <source>
        <dbReference type="EMBL" id="CAD6190124.1"/>
    </source>
</evidence>
<gene>
    <name evidence="1" type="ORF">CAUJ_LOCUS6043</name>
</gene>
<keyword evidence="2" id="KW-1185">Reference proteome</keyword>
<proteinExistence type="predicted"/>
<comment type="caution">
    <text evidence="1">The sequence shown here is derived from an EMBL/GenBank/DDBJ whole genome shotgun (WGS) entry which is preliminary data.</text>
</comment>
<evidence type="ECO:0000313" key="2">
    <source>
        <dbReference type="Proteomes" id="UP000835052"/>
    </source>
</evidence>
<accession>A0A8S1H4F8</accession>
<protein>
    <submittedName>
        <fullName evidence="1">Uncharacterized protein</fullName>
    </submittedName>
</protein>
<sequence length="199" mass="22439">MSGSYPVATCIDLRLRYHRDGTRSHTNDHRLPYADRLFQKLLLGSPSGTSRSILAEFQIPKITYLPFVGSESIAELGNVEFSPRIMLMMSMVTSGDDFLFLIKLAMEMMEGFMKHPSVLIQVKAYAPADPGKEAMWEAFDHLLESFQTPHEPPKADLPNFYLSGRSVFVLSSVFKRGDVSSTELGSIENNFIESEFDME</sequence>
<organism evidence="1 2">
    <name type="scientific">Caenorhabditis auriculariae</name>
    <dbReference type="NCBI Taxonomy" id="2777116"/>
    <lineage>
        <taxon>Eukaryota</taxon>
        <taxon>Metazoa</taxon>
        <taxon>Ecdysozoa</taxon>
        <taxon>Nematoda</taxon>
        <taxon>Chromadorea</taxon>
        <taxon>Rhabditida</taxon>
        <taxon>Rhabditina</taxon>
        <taxon>Rhabditomorpha</taxon>
        <taxon>Rhabditoidea</taxon>
        <taxon>Rhabditidae</taxon>
        <taxon>Peloderinae</taxon>
        <taxon>Caenorhabditis</taxon>
    </lineage>
</organism>
<name>A0A8S1H4F8_9PELO</name>
<dbReference type="Proteomes" id="UP000835052">
    <property type="component" value="Unassembled WGS sequence"/>
</dbReference>